<comment type="caution">
    <text evidence="2">The sequence shown here is derived from an EMBL/GenBank/DDBJ whole genome shotgun (WGS) entry which is preliminary data.</text>
</comment>
<gene>
    <name evidence="2" type="ORF">FB45DRAFT_881830</name>
</gene>
<dbReference type="EMBL" id="JARKIF010000146">
    <property type="protein sequence ID" value="KAJ7603417.1"/>
    <property type="molecule type" value="Genomic_DNA"/>
</dbReference>
<feature type="compositionally biased region" description="Low complexity" evidence="1">
    <location>
        <begin position="467"/>
        <end position="505"/>
    </location>
</feature>
<feature type="region of interest" description="Disordered" evidence="1">
    <location>
        <begin position="467"/>
        <end position="507"/>
    </location>
</feature>
<evidence type="ECO:0000256" key="1">
    <source>
        <dbReference type="SAM" id="MobiDB-lite"/>
    </source>
</evidence>
<protein>
    <submittedName>
        <fullName evidence="2">Uncharacterized protein</fullName>
    </submittedName>
</protein>
<evidence type="ECO:0000313" key="2">
    <source>
        <dbReference type="EMBL" id="KAJ7603417.1"/>
    </source>
</evidence>
<organism evidence="2 3">
    <name type="scientific">Roridomyces roridus</name>
    <dbReference type="NCBI Taxonomy" id="1738132"/>
    <lineage>
        <taxon>Eukaryota</taxon>
        <taxon>Fungi</taxon>
        <taxon>Dikarya</taxon>
        <taxon>Basidiomycota</taxon>
        <taxon>Agaricomycotina</taxon>
        <taxon>Agaricomycetes</taxon>
        <taxon>Agaricomycetidae</taxon>
        <taxon>Agaricales</taxon>
        <taxon>Marasmiineae</taxon>
        <taxon>Mycenaceae</taxon>
        <taxon>Roridomyces</taxon>
    </lineage>
</organism>
<dbReference type="AlphaFoldDB" id="A0AAD7F855"/>
<keyword evidence="3" id="KW-1185">Reference proteome</keyword>
<name>A0AAD7F855_9AGAR</name>
<sequence length="550" mass="59496">MQLPYLVVAVPTPPHRYTSNNFSYTPKSLHHTSETPYKKFAFLKPLGVCIGLDVDYDVWLLRQRDSRRRVDCPPPAYPIVVIGVAFAPSLFVQSDPRGLAAIPNKDDELFVAEPVVPKRRRKRASSVPGTRDELDGAVSSLPRTFSFPSPFLSPHTPVGSPLIVARVGLQIHSPRAGLLLANPISPTSFYALVTQLPDSTNSSPLSTPPSTPPPPAYKLLPPAVIHTSLETPKPKVVSLPILDDDMPDLNDPRYDGSGTSDDAMDFLKSLNLLHCKSKPALSDDEKLADVGDRFRTNSPPDRWFRGQNFSSSWSKFVTEFTARFASLLITVKPLGQRRAELHGIRVGDSDLVGAGTPVYGGTVMPFDGFQSRVREAVLEAEAGLSNEGLWGFHDALPVAFRTAIPAEPKDWNAMMAALQALLKHTIEAAALERRQTSAVVALEKGKAALDVKLAAVDRMMAGLSVTAGQRQQQQQQQQQQRVPGAQQAAAGAGAERAPPRAQNAGAGAGGRYGCLSCGSTTQGKHGTQVLKVQVETQLKDTTRNSQTQVM</sequence>
<dbReference type="Proteomes" id="UP001221142">
    <property type="component" value="Unassembled WGS sequence"/>
</dbReference>
<proteinExistence type="predicted"/>
<evidence type="ECO:0000313" key="3">
    <source>
        <dbReference type="Proteomes" id="UP001221142"/>
    </source>
</evidence>
<reference evidence="2" key="1">
    <citation type="submission" date="2023-03" db="EMBL/GenBank/DDBJ databases">
        <title>Massive genome expansion in bonnet fungi (Mycena s.s.) driven by repeated elements and novel gene families across ecological guilds.</title>
        <authorList>
            <consortium name="Lawrence Berkeley National Laboratory"/>
            <person name="Harder C.B."/>
            <person name="Miyauchi S."/>
            <person name="Viragh M."/>
            <person name="Kuo A."/>
            <person name="Thoen E."/>
            <person name="Andreopoulos B."/>
            <person name="Lu D."/>
            <person name="Skrede I."/>
            <person name="Drula E."/>
            <person name="Henrissat B."/>
            <person name="Morin E."/>
            <person name="Kohler A."/>
            <person name="Barry K."/>
            <person name="LaButti K."/>
            <person name="Morin E."/>
            <person name="Salamov A."/>
            <person name="Lipzen A."/>
            <person name="Mereny Z."/>
            <person name="Hegedus B."/>
            <person name="Baldrian P."/>
            <person name="Stursova M."/>
            <person name="Weitz H."/>
            <person name="Taylor A."/>
            <person name="Grigoriev I.V."/>
            <person name="Nagy L.G."/>
            <person name="Martin F."/>
            <person name="Kauserud H."/>
        </authorList>
    </citation>
    <scope>NUCLEOTIDE SEQUENCE</scope>
    <source>
        <strain evidence="2">9284</strain>
    </source>
</reference>
<accession>A0AAD7F855</accession>